<reference evidence="2 3" key="1">
    <citation type="submission" date="2019-07" db="EMBL/GenBank/DDBJ databases">
        <title>Whole genome shotgun sequence of Oceanobacillus sojae NBRC 105379.</title>
        <authorList>
            <person name="Hosoyama A."/>
            <person name="Uohara A."/>
            <person name="Ohji S."/>
            <person name="Ichikawa N."/>
        </authorList>
    </citation>
    <scope>NUCLEOTIDE SEQUENCE [LARGE SCALE GENOMIC DNA]</scope>
    <source>
        <strain evidence="2 3">NBRC 105379</strain>
    </source>
</reference>
<feature type="transmembrane region" description="Helical" evidence="1">
    <location>
        <begin position="42"/>
        <end position="60"/>
    </location>
</feature>
<gene>
    <name evidence="2" type="ORF">OSO01_08020</name>
</gene>
<dbReference type="EMBL" id="BJYM01000003">
    <property type="protein sequence ID" value="GEN86063.1"/>
    <property type="molecule type" value="Genomic_DNA"/>
</dbReference>
<organism evidence="2 3">
    <name type="scientific">Oceanobacillus sojae</name>
    <dbReference type="NCBI Taxonomy" id="582851"/>
    <lineage>
        <taxon>Bacteria</taxon>
        <taxon>Bacillati</taxon>
        <taxon>Bacillota</taxon>
        <taxon>Bacilli</taxon>
        <taxon>Bacillales</taxon>
        <taxon>Bacillaceae</taxon>
        <taxon>Oceanobacillus</taxon>
    </lineage>
</organism>
<dbReference type="Proteomes" id="UP000321558">
    <property type="component" value="Unassembled WGS sequence"/>
</dbReference>
<evidence type="ECO:0000313" key="2">
    <source>
        <dbReference type="EMBL" id="GEN86063.1"/>
    </source>
</evidence>
<dbReference type="AlphaFoldDB" id="A0A511ZF42"/>
<proteinExistence type="predicted"/>
<keyword evidence="1" id="KW-0472">Membrane</keyword>
<accession>A0A511ZF42</accession>
<protein>
    <submittedName>
        <fullName evidence="2">Uncharacterized protein</fullName>
    </submittedName>
</protein>
<keyword evidence="1" id="KW-0812">Transmembrane</keyword>
<feature type="transmembrane region" description="Helical" evidence="1">
    <location>
        <begin position="6"/>
        <end position="21"/>
    </location>
</feature>
<comment type="caution">
    <text evidence="2">The sequence shown here is derived from an EMBL/GenBank/DDBJ whole genome shotgun (WGS) entry which is preliminary data.</text>
</comment>
<sequence>MFLLELLPSVLSAGWINYLLINDEKEAEKTLKKNKIENTVSGLSVGLGITALVIVLSTYWD</sequence>
<evidence type="ECO:0000313" key="3">
    <source>
        <dbReference type="Proteomes" id="UP000321558"/>
    </source>
</evidence>
<keyword evidence="1" id="KW-1133">Transmembrane helix</keyword>
<dbReference type="RefSeq" id="WP_147208935.1">
    <property type="nucleotide sequence ID" value="NZ_BJYM01000003.1"/>
</dbReference>
<name>A0A511ZF42_9BACI</name>
<evidence type="ECO:0000256" key="1">
    <source>
        <dbReference type="SAM" id="Phobius"/>
    </source>
</evidence>
<keyword evidence="3" id="KW-1185">Reference proteome</keyword>